<name>A0AAN7M8D0_TRANT</name>
<dbReference type="EMBL" id="JAXQNO010000004">
    <property type="protein sequence ID" value="KAK4800114.1"/>
    <property type="molecule type" value="Genomic_DNA"/>
</dbReference>
<protein>
    <submittedName>
        <fullName evidence="1">Uncharacterized protein</fullName>
    </submittedName>
</protein>
<gene>
    <name evidence="1" type="ORF">SAY86_025479</name>
</gene>
<sequence length="121" mass="13948">MECLHTKDAVNRQWQRGSYALLGGCSWIEAADSDGRRQRGIRLRSRPRLKWLVGLSPAKKMISWVRNAYMRMMLALAYSRLVRAGYKRGNRPVVRFKSCPRKEPVAVVLQQPVFPPFSVNC</sequence>
<dbReference type="Proteomes" id="UP001346149">
    <property type="component" value="Unassembled WGS sequence"/>
</dbReference>
<keyword evidence="2" id="KW-1185">Reference proteome</keyword>
<evidence type="ECO:0000313" key="2">
    <source>
        <dbReference type="Proteomes" id="UP001346149"/>
    </source>
</evidence>
<accession>A0AAN7M8D0</accession>
<comment type="caution">
    <text evidence="1">The sequence shown here is derived from an EMBL/GenBank/DDBJ whole genome shotgun (WGS) entry which is preliminary data.</text>
</comment>
<organism evidence="1 2">
    <name type="scientific">Trapa natans</name>
    <name type="common">Water chestnut</name>
    <dbReference type="NCBI Taxonomy" id="22666"/>
    <lineage>
        <taxon>Eukaryota</taxon>
        <taxon>Viridiplantae</taxon>
        <taxon>Streptophyta</taxon>
        <taxon>Embryophyta</taxon>
        <taxon>Tracheophyta</taxon>
        <taxon>Spermatophyta</taxon>
        <taxon>Magnoliopsida</taxon>
        <taxon>eudicotyledons</taxon>
        <taxon>Gunneridae</taxon>
        <taxon>Pentapetalae</taxon>
        <taxon>rosids</taxon>
        <taxon>malvids</taxon>
        <taxon>Myrtales</taxon>
        <taxon>Lythraceae</taxon>
        <taxon>Trapa</taxon>
    </lineage>
</organism>
<proteinExistence type="predicted"/>
<dbReference type="AlphaFoldDB" id="A0AAN7M8D0"/>
<evidence type="ECO:0000313" key="1">
    <source>
        <dbReference type="EMBL" id="KAK4800114.1"/>
    </source>
</evidence>
<reference evidence="1 2" key="1">
    <citation type="journal article" date="2023" name="Hortic Res">
        <title>Pangenome of water caltrop reveals structural variations and asymmetric subgenome divergence after allopolyploidization.</title>
        <authorList>
            <person name="Zhang X."/>
            <person name="Chen Y."/>
            <person name="Wang L."/>
            <person name="Yuan Y."/>
            <person name="Fang M."/>
            <person name="Shi L."/>
            <person name="Lu R."/>
            <person name="Comes H.P."/>
            <person name="Ma Y."/>
            <person name="Chen Y."/>
            <person name="Huang G."/>
            <person name="Zhou Y."/>
            <person name="Zheng Z."/>
            <person name="Qiu Y."/>
        </authorList>
    </citation>
    <scope>NUCLEOTIDE SEQUENCE [LARGE SCALE GENOMIC DNA]</scope>
    <source>
        <strain evidence="1">F231</strain>
    </source>
</reference>